<sequence>MYKIKARGAVSGRLYKAIRNGASGFAFFIDEKCWVTKGGRAENKPGAA</sequence>
<proteinExistence type="predicted"/>
<keyword evidence="2" id="KW-1185">Reference proteome</keyword>
<comment type="caution">
    <text evidence="1">The sequence shown here is derived from an EMBL/GenBank/DDBJ whole genome shotgun (WGS) entry which is preliminary data.</text>
</comment>
<name>A0ABM9YBF2_YERMW</name>
<dbReference type="EMBL" id="AALD02000012">
    <property type="protein sequence ID" value="EEQ11037.1"/>
    <property type="molecule type" value="Genomic_DNA"/>
</dbReference>
<reference evidence="1" key="1">
    <citation type="submission" date="2008-12" db="EMBL/GenBank/DDBJ databases">
        <title>Annotation of the Yersinia mollaretii ATCC 43969 genome.</title>
        <authorList>
            <person name="Read T.D."/>
            <person name="Akmal A."/>
            <person name="Bishop-Lilly K."/>
            <person name="Chen P.E."/>
            <person name="Cook C."/>
            <person name="Kiley M.P."/>
            <person name="Lentz S."/>
            <person name="Mateczun A."/>
            <person name="Nagarajan N."/>
            <person name="Nolan N."/>
            <person name="Osborne B.I."/>
            <person name="Pop M."/>
            <person name="Sozhamannan S."/>
            <person name="Stewart A.C."/>
            <person name="Sulakvelidze A."/>
            <person name="Thomason B."/>
            <person name="Willner K."/>
            <person name="Zwick M.E."/>
        </authorList>
    </citation>
    <scope>NUCLEOTIDE SEQUENCE [LARGE SCALE GENOMIC DNA]</scope>
    <source>
        <strain evidence="1">ATCC 43969</strain>
    </source>
</reference>
<accession>A0ABM9YBF2</accession>
<evidence type="ECO:0000313" key="1">
    <source>
        <dbReference type="EMBL" id="EEQ11037.1"/>
    </source>
</evidence>
<protein>
    <submittedName>
        <fullName evidence="1">Uncharacterized protein</fullName>
    </submittedName>
</protein>
<organism evidence="1 2">
    <name type="scientific">Yersinia mollaretii (strain ATCC 43969 / DSM 18520 / CIP 103324 / CNY 7263 / WAIP 204)</name>
    <dbReference type="NCBI Taxonomy" id="349967"/>
    <lineage>
        <taxon>Bacteria</taxon>
        <taxon>Pseudomonadati</taxon>
        <taxon>Pseudomonadota</taxon>
        <taxon>Gammaproteobacteria</taxon>
        <taxon>Enterobacterales</taxon>
        <taxon>Yersiniaceae</taxon>
        <taxon>Yersinia</taxon>
    </lineage>
</organism>
<dbReference type="Proteomes" id="UP000003027">
    <property type="component" value="Unassembled WGS sequence"/>
</dbReference>
<gene>
    <name evidence="1" type="ORF">ymoll0001_33760</name>
</gene>
<evidence type="ECO:0000313" key="2">
    <source>
        <dbReference type="Proteomes" id="UP000003027"/>
    </source>
</evidence>